<dbReference type="EMBL" id="FZNW01000008">
    <property type="protein sequence ID" value="SNR52508.1"/>
    <property type="molecule type" value="Genomic_DNA"/>
</dbReference>
<dbReference type="RefSeq" id="WP_245818650.1">
    <property type="nucleotide sequence ID" value="NZ_FZNW01000008.1"/>
</dbReference>
<evidence type="ECO:0008006" key="3">
    <source>
        <dbReference type="Google" id="ProtNLM"/>
    </source>
</evidence>
<reference evidence="1 2" key="1">
    <citation type="submission" date="2017-06" db="EMBL/GenBank/DDBJ databases">
        <authorList>
            <person name="Kim H.J."/>
            <person name="Triplett B.A."/>
        </authorList>
    </citation>
    <scope>NUCLEOTIDE SEQUENCE [LARGE SCALE GENOMIC DNA]</scope>
    <source>
        <strain evidence="1 2">DSM 45207</strain>
    </source>
</reference>
<evidence type="ECO:0000313" key="2">
    <source>
        <dbReference type="Proteomes" id="UP000198348"/>
    </source>
</evidence>
<sequence>MNADAARSRSRKQVAARARASFTRAWRKAEQAFDAVFAARWGSALRRDARDQSDTLRALVLLESLGVDNPVGYETLELIPYVVADIHDWHRRMGHEELGEPGVCC</sequence>
<accession>A0A238X1P6</accession>
<dbReference type="AlphaFoldDB" id="A0A238X1P6"/>
<dbReference type="InterPro" id="IPR058303">
    <property type="entry name" value="DUF7990"/>
</dbReference>
<dbReference type="Proteomes" id="UP000198348">
    <property type="component" value="Unassembled WGS sequence"/>
</dbReference>
<gene>
    <name evidence="1" type="ORF">SAMN06265360_108170</name>
</gene>
<dbReference type="NCBIfam" id="NF041419">
    <property type="entry name" value="CC_star_Cory"/>
    <property type="match status" value="1"/>
</dbReference>
<organism evidence="1 2">
    <name type="scientific">Haloechinothrix alba</name>
    <dbReference type="NCBI Taxonomy" id="664784"/>
    <lineage>
        <taxon>Bacteria</taxon>
        <taxon>Bacillati</taxon>
        <taxon>Actinomycetota</taxon>
        <taxon>Actinomycetes</taxon>
        <taxon>Pseudonocardiales</taxon>
        <taxon>Pseudonocardiaceae</taxon>
        <taxon>Haloechinothrix</taxon>
    </lineage>
</organism>
<protein>
    <recommendedName>
        <fullName evidence="3">DNA helicase</fullName>
    </recommendedName>
</protein>
<dbReference type="Pfam" id="PF25952">
    <property type="entry name" value="DUF7990"/>
    <property type="match status" value="1"/>
</dbReference>
<keyword evidence="2" id="KW-1185">Reference proteome</keyword>
<proteinExistence type="predicted"/>
<evidence type="ECO:0000313" key="1">
    <source>
        <dbReference type="EMBL" id="SNR52508.1"/>
    </source>
</evidence>
<dbReference type="InterPro" id="IPR047717">
    <property type="entry name" value="CC_star_Cory"/>
</dbReference>
<name>A0A238X1P6_9PSEU</name>